<dbReference type="GO" id="GO:0003677">
    <property type="term" value="F:DNA binding"/>
    <property type="evidence" value="ECO:0007669"/>
    <property type="project" value="UniProtKB-KW"/>
</dbReference>
<evidence type="ECO:0000313" key="2">
    <source>
        <dbReference type="EMBL" id="MBB5082330.1"/>
    </source>
</evidence>
<dbReference type="Gene3D" id="1.10.10.10">
    <property type="entry name" value="Winged helix-like DNA-binding domain superfamily/Winged helix DNA-binding domain"/>
    <property type="match status" value="1"/>
</dbReference>
<dbReference type="Gene3D" id="1.25.40.10">
    <property type="entry name" value="Tetratricopeptide repeat domain"/>
    <property type="match status" value="1"/>
</dbReference>
<evidence type="ECO:0000313" key="3">
    <source>
        <dbReference type="Proteomes" id="UP000568380"/>
    </source>
</evidence>
<dbReference type="InterPro" id="IPR000792">
    <property type="entry name" value="Tscrpt_reg_LuxR_C"/>
</dbReference>
<dbReference type="AlphaFoldDB" id="A0A7W8EIR8"/>
<keyword evidence="3" id="KW-1185">Reference proteome</keyword>
<reference evidence="2 3" key="1">
    <citation type="submission" date="2020-08" db="EMBL/GenBank/DDBJ databases">
        <title>Genomic Encyclopedia of Type Strains, Phase IV (KMG-IV): sequencing the most valuable type-strain genomes for metagenomic binning, comparative biology and taxonomic classification.</title>
        <authorList>
            <person name="Goeker M."/>
        </authorList>
    </citation>
    <scope>NUCLEOTIDE SEQUENCE [LARGE SCALE GENOMIC DNA]</scope>
    <source>
        <strain evidence="2 3">DSM 45385</strain>
    </source>
</reference>
<proteinExistence type="predicted"/>
<keyword evidence="2" id="KW-0238">DNA-binding</keyword>
<evidence type="ECO:0000259" key="1">
    <source>
        <dbReference type="SMART" id="SM00421"/>
    </source>
</evidence>
<feature type="domain" description="HTH luxR-type" evidence="1">
    <location>
        <begin position="402"/>
        <end position="459"/>
    </location>
</feature>
<dbReference type="InterPro" id="IPR016032">
    <property type="entry name" value="Sig_transdc_resp-reg_C-effctor"/>
</dbReference>
<dbReference type="SMART" id="SM00421">
    <property type="entry name" value="HTH_LUXR"/>
    <property type="match status" value="1"/>
</dbReference>
<dbReference type="Proteomes" id="UP000568380">
    <property type="component" value="Unassembled WGS sequence"/>
</dbReference>
<dbReference type="SUPFAM" id="SSF48452">
    <property type="entry name" value="TPR-like"/>
    <property type="match status" value="2"/>
</dbReference>
<dbReference type="EMBL" id="JACHIN010000013">
    <property type="protein sequence ID" value="MBB5082330.1"/>
    <property type="molecule type" value="Genomic_DNA"/>
</dbReference>
<dbReference type="GO" id="GO:0006355">
    <property type="term" value="P:regulation of DNA-templated transcription"/>
    <property type="evidence" value="ECO:0007669"/>
    <property type="project" value="InterPro"/>
</dbReference>
<protein>
    <submittedName>
        <fullName evidence="2">DNA-binding NarL/FixJ family response regulator</fullName>
    </submittedName>
</protein>
<sequence>MLDGLDLGFAADRTREPRPLTRRALYALAADYFAASAPQVLGEEDMIRRLAEVEMRLAGGERDKAGEVMAWLDTTWSHEQRANPWLAQLRARVPMEDDYLDVQNLSSRAMTLLNQDDPDTAIDDLEEAIEICLRPDLLLHLSACDLAIQLGGAHLQRGDCATAGERYTYALDEAEEGDLHLLAGQARGGLVRCLYEHGKFKDALREYKRAKAHLDRGDEPGATGSSLVLELAHAAVVAATGRLGPAEEVLDQGRRKAGELGQRHLTGAFIGQRATLCLDMGRPGRARELATHVLDLGMQMNNVPLRREAAIVLAQAYLGMDGSADSLRAAQAAANHAVLRPDDAVTTHVRALAAGAVAAVPRDVQPSAVRATVESVVAGRTVLPIDVLRGLTTPGAVTPPEAVPPSPRELGWLRELSTGATVADVADRAGYSERMMFRLLRELYTRMRAGNRTEALLLARERGWL</sequence>
<dbReference type="SUPFAM" id="SSF46894">
    <property type="entry name" value="C-terminal effector domain of the bipartite response regulators"/>
    <property type="match status" value="1"/>
</dbReference>
<dbReference type="InterPro" id="IPR036388">
    <property type="entry name" value="WH-like_DNA-bd_sf"/>
</dbReference>
<organism evidence="2 3">
    <name type="scientific">Nonomuraea endophytica</name>
    <dbReference type="NCBI Taxonomy" id="714136"/>
    <lineage>
        <taxon>Bacteria</taxon>
        <taxon>Bacillati</taxon>
        <taxon>Actinomycetota</taxon>
        <taxon>Actinomycetes</taxon>
        <taxon>Streptosporangiales</taxon>
        <taxon>Streptosporangiaceae</taxon>
        <taxon>Nonomuraea</taxon>
    </lineage>
</organism>
<gene>
    <name evidence="2" type="ORF">HNR40_007825</name>
</gene>
<name>A0A7W8EIR8_9ACTN</name>
<dbReference type="InterPro" id="IPR011990">
    <property type="entry name" value="TPR-like_helical_dom_sf"/>
</dbReference>
<comment type="caution">
    <text evidence="2">The sequence shown here is derived from an EMBL/GenBank/DDBJ whole genome shotgun (WGS) entry which is preliminary data.</text>
</comment>
<accession>A0A7W8EIR8</accession>